<protein>
    <submittedName>
        <fullName evidence="2">Uncharacterized protein</fullName>
    </submittedName>
</protein>
<evidence type="ECO:0000313" key="2">
    <source>
        <dbReference type="EMBL" id="KIS04122.1"/>
    </source>
</evidence>
<name>A0A0D1A8Z1_9LACO</name>
<dbReference type="Proteomes" id="UP000032279">
    <property type="component" value="Unassembled WGS sequence"/>
</dbReference>
<reference evidence="2 3" key="1">
    <citation type="submission" date="2013-08" db="EMBL/GenBank/DDBJ databases">
        <title>Lactobacillus wasatchii sp. WDC04, a late gas producing bacteria isolated from aged chedder cheese.</title>
        <authorList>
            <person name="Oberg C.J."/>
            <person name="Culumber M."/>
            <person name="McMahon D.J."/>
            <person name="Broadbent J.R."/>
            <person name="Oberg T.S."/>
            <person name="Ortaki F."/>
        </authorList>
    </citation>
    <scope>NUCLEOTIDE SEQUENCE [LARGE SCALE GENOMIC DNA]</scope>
    <source>
        <strain evidence="2 3">WDC04</strain>
    </source>
</reference>
<evidence type="ECO:0000256" key="1">
    <source>
        <dbReference type="SAM" id="MobiDB-lite"/>
    </source>
</evidence>
<evidence type="ECO:0000313" key="3">
    <source>
        <dbReference type="Proteomes" id="UP000032279"/>
    </source>
</evidence>
<dbReference type="RefSeq" id="WP_263640386.1">
    <property type="nucleotide sequence ID" value="NZ_AWTT01000004.1"/>
</dbReference>
<accession>A0A0D1A8Z1</accession>
<sequence length="44" mass="5342">MDPFIIIVLILLSATIWQFYSDRQKKRQTSAKHFERNSFDNRRA</sequence>
<organism evidence="2 3">
    <name type="scientific">Paucilactobacillus wasatchensis</name>
    <dbReference type="NCBI Taxonomy" id="1335616"/>
    <lineage>
        <taxon>Bacteria</taxon>
        <taxon>Bacillati</taxon>
        <taxon>Bacillota</taxon>
        <taxon>Bacilli</taxon>
        <taxon>Lactobacillales</taxon>
        <taxon>Lactobacillaceae</taxon>
        <taxon>Paucilactobacillus</taxon>
    </lineage>
</organism>
<feature type="compositionally biased region" description="Basic and acidic residues" evidence="1">
    <location>
        <begin position="32"/>
        <end position="44"/>
    </location>
</feature>
<comment type="caution">
    <text evidence="2">The sequence shown here is derived from an EMBL/GenBank/DDBJ whole genome shotgun (WGS) entry which is preliminary data.</text>
</comment>
<keyword evidence="3" id="KW-1185">Reference proteome</keyword>
<dbReference type="AlphaFoldDB" id="A0A0D1A8Z1"/>
<dbReference type="EMBL" id="AWTT01000004">
    <property type="protein sequence ID" value="KIS04122.1"/>
    <property type="molecule type" value="Genomic_DNA"/>
</dbReference>
<feature type="region of interest" description="Disordered" evidence="1">
    <location>
        <begin position="25"/>
        <end position="44"/>
    </location>
</feature>
<proteinExistence type="predicted"/>
<gene>
    <name evidence="2" type="ORF">WDC_0324</name>
</gene>
<dbReference type="PATRIC" id="fig|1335616.4.peg.325"/>